<dbReference type="Pfam" id="PF13416">
    <property type="entry name" value="SBP_bac_8"/>
    <property type="match status" value="1"/>
</dbReference>
<reference evidence="3 4" key="1">
    <citation type="submission" date="2019-03" db="EMBL/GenBank/DDBJ databases">
        <title>This is whole genome sequence of Paenibacillus sp MS74 strain.</title>
        <authorList>
            <person name="Trinh H.N."/>
        </authorList>
    </citation>
    <scope>NUCLEOTIDE SEQUENCE [LARGE SCALE GENOMIC DNA]</scope>
    <source>
        <strain evidence="3 4">MS74</strain>
    </source>
</reference>
<dbReference type="InterPro" id="IPR050490">
    <property type="entry name" value="Bact_solute-bd_prot1"/>
</dbReference>
<evidence type="ECO:0000256" key="2">
    <source>
        <dbReference type="SAM" id="SignalP"/>
    </source>
</evidence>
<evidence type="ECO:0000313" key="3">
    <source>
        <dbReference type="EMBL" id="TDF91991.1"/>
    </source>
</evidence>
<name>A0A4R5K9X8_9BACL</name>
<feature type="chain" id="PRO_5039465195" evidence="2">
    <location>
        <begin position="17"/>
        <end position="440"/>
    </location>
</feature>
<keyword evidence="2" id="KW-0732">Signal</keyword>
<dbReference type="OrthoDB" id="7918484at2"/>
<dbReference type="Proteomes" id="UP000295636">
    <property type="component" value="Unassembled WGS sequence"/>
</dbReference>
<dbReference type="EMBL" id="SMRT01000023">
    <property type="protein sequence ID" value="TDF91991.1"/>
    <property type="molecule type" value="Genomic_DNA"/>
</dbReference>
<keyword evidence="4" id="KW-1185">Reference proteome</keyword>
<dbReference type="PANTHER" id="PTHR43649">
    <property type="entry name" value="ARABINOSE-BINDING PROTEIN-RELATED"/>
    <property type="match status" value="1"/>
</dbReference>
<evidence type="ECO:0000256" key="1">
    <source>
        <dbReference type="SAM" id="MobiDB-lite"/>
    </source>
</evidence>
<dbReference type="PANTHER" id="PTHR43649:SF12">
    <property type="entry name" value="DIACETYLCHITOBIOSE BINDING PROTEIN DASA"/>
    <property type="match status" value="1"/>
</dbReference>
<dbReference type="RefSeq" id="WP_133235619.1">
    <property type="nucleotide sequence ID" value="NZ_SMRT01000023.1"/>
</dbReference>
<dbReference type="PROSITE" id="PS51257">
    <property type="entry name" value="PROKAR_LIPOPROTEIN"/>
    <property type="match status" value="1"/>
</dbReference>
<sequence length="440" mass="48310">MKKVWVMALSASLAFAAAGCSGSGPSAKDTDTVKDAKGTNETSTAVKEVRVSWYGDANRTKVYNNTFDEIQKKLPNVKIIREFASSGEYWTKLNTQVAGGNAPDLMVFTLDNINDFAKRNQLLDLQPFVDQGVINIKDFNPTIVDSGKVNNKLYSVSQGNSIKASYYNKAMFKKAGVSEPDFNWTWEDYSKAMIALHDALGKDIWGSEDLGGVSNLLQSFLKQRSKDLYKEDGSLGFDKKDMIDWLTIWDNLRQKGGIPPADVTAEYAGKNEVEGILAAGKVASTMSSSNRMKLFQDVMKDELGIVRIPTTKGGIEFDLLAGVYSSIYVKSKVAKETAQIINLFVNDLDAAKLFGELYGPVGSTKIMKELEPFIDPTMKKVNDFQIQVSKNATSTVAYPTGSNAVNKLISTANEAIAFKQKSVAQAVDDFFTEAQKALKK</sequence>
<dbReference type="InterPro" id="IPR006059">
    <property type="entry name" value="SBP"/>
</dbReference>
<dbReference type="Gene3D" id="3.40.190.10">
    <property type="entry name" value="Periplasmic binding protein-like II"/>
    <property type="match status" value="2"/>
</dbReference>
<feature type="compositionally biased region" description="Basic and acidic residues" evidence="1">
    <location>
        <begin position="28"/>
        <end position="38"/>
    </location>
</feature>
<dbReference type="AlphaFoldDB" id="A0A4R5K9X8"/>
<accession>A0A4R5K9X8</accession>
<dbReference type="SUPFAM" id="SSF53850">
    <property type="entry name" value="Periplasmic binding protein-like II"/>
    <property type="match status" value="1"/>
</dbReference>
<organism evidence="3 4">
    <name type="scientific">Paenibacillus piri</name>
    <dbReference type="NCBI Taxonomy" id="2547395"/>
    <lineage>
        <taxon>Bacteria</taxon>
        <taxon>Bacillati</taxon>
        <taxon>Bacillota</taxon>
        <taxon>Bacilli</taxon>
        <taxon>Bacillales</taxon>
        <taxon>Paenibacillaceae</taxon>
        <taxon>Paenibacillus</taxon>
    </lineage>
</organism>
<gene>
    <name evidence="3" type="ORF">E1757_31050</name>
</gene>
<protein>
    <submittedName>
        <fullName evidence="3">Extracellular solute-binding protein</fullName>
    </submittedName>
</protein>
<feature type="signal peptide" evidence="2">
    <location>
        <begin position="1"/>
        <end position="16"/>
    </location>
</feature>
<comment type="caution">
    <text evidence="3">The sequence shown here is derived from an EMBL/GenBank/DDBJ whole genome shotgun (WGS) entry which is preliminary data.</text>
</comment>
<feature type="region of interest" description="Disordered" evidence="1">
    <location>
        <begin position="20"/>
        <end position="40"/>
    </location>
</feature>
<proteinExistence type="predicted"/>
<evidence type="ECO:0000313" key="4">
    <source>
        <dbReference type="Proteomes" id="UP000295636"/>
    </source>
</evidence>